<evidence type="ECO:0000313" key="3">
    <source>
        <dbReference type="Proteomes" id="UP000267027"/>
    </source>
</evidence>
<dbReference type="STRING" id="334426.A0A0R3PXP3"/>
<proteinExistence type="predicted"/>
<sequence>MVVAVAPSTSINTEKVWKMQKYQQRLAEHETTKKRFRILFFGVNDQEEDEEDGKKESNEKDNKCINEGDPTNDKDKAAKQLVVVMYRDRKDNSVSGEEDDEETTYQPVAEPATKSNAAQRKAGAIRPQTNVAQKRQSGEVTSKMQAGKAIPSSKVPTAQQQKNIAQLDDSLIGTKTCRENKNFEQRPQVAGK</sequence>
<protein>
    <submittedName>
        <fullName evidence="2 4">Uncharacterized protein</fullName>
    </submittedName>
</protein>
<dbReference type="EMBL" id="UYYA01004606">
    <property type="protein sequence ID" value="VDM62666.1"/>
    <property type="molecule type" value="Genomic_DNA"/>
</dbReference>
<dbReference type="WBParaSite" id="ACOC_0001108001-mRNA-1">
    <property type="protein sequence ID" value="ACOC_0001108001-mRNA-1"/>
    <property type="gene ID" value="ACOC_0001108001"/>
</dbReference>
<evidence type="ECO:0000313" key="4">
    <source>
        <dbReference type="WBParaSite" id="ACOC_0001108001-mRNA-1"/>
    </source>
</evidence>
<name>A0A0R3PXP3_ANGCS</name>
<dbReference type="AlphaFoldDB" id="A0A0R3PXP3"/>
<organism evidence="4">
    <name type="scientific">Angiostrongylus costaricensis</name>
    <name type="common">Nematode worm</name>
    <dbReference type="NCBI Taxonomy" id="334426"/>
    <lineage>
        <taxon>Eukaryota</taxon>
        <taxon>Metazoa</taxon>
        <taxon>Ecdysozoa</taxon>
        <taxon>Nematoda</taxon>
        <taxon>Chromadorea</taxon>
        <taxon>Rhabditida</taxon>
        <taxon>Rhabditina</taxon>
        <taxon>Rhabditomorpha</taxon>
        <taxon>Strongyloidea</taxon>
        <taxon>Metastrongylidae</taxon>
        <taxon>Angiostrongylus</taxon>
    </lineage>
</organism>
<reference evidence="2 3" key="2">
    <citation type="submission" date="2018-11" db="EMBL/GenBank/DDBJ databases">
        <authorList>
            <consortium name="Pathogen Informatics"/>
        </authorList>
    </citation>
    <scope>NUCLEOTIDE SEQUENCE [LARGE SCALE GENOMIC DNA]</scope>
    <source>
        <strain evidence="2 3">Costa Rica</strain>
    </source>
</reference>
<accession>A0A0R3PXP3</accession>
<feature type="region of interest" description="Disordered" evidence="1">
    <location>
        <begin position="42"/>
        <end position="192"/>
    </location>
</feature>
<feature type="compositionally biased region" description="Basic and acidic residues" evidence="1">
    <location>
        <begin position="52"/>
        <end position="78"/>
    </location>
</feature>
<keyword evidence="3" id="KW-1185">Reference proteome</keyword>
<dbReference type="Proteomes" id="UP000267027">
    <property type="component" value="Unassembled WGS sequence"/>
</dbReference>
<feature type="compositionally biased region" description="Polar residues" evidence="1">
    <location>
        <begin position="154"/>
        <end position="164"/>
    </location>
</feature>
<gene>
    <name evidence="2" type="ORF">ACOC_LOCUS11081</name>
</gene>
<reference evidence="4" key="1">
    <citation type="submission" date="2017-02" db="UniProtKB">
        <authorList>
            <consortium name="WormBaseParasite"/>
        </authorList>
    </citation>
    <scope>IDENTIFICATION</scope>
</reference>
<evidence type="ECO:0000256" key="1">
    <source>
        <dbReference type="SAM" id="MobiDB-lite"/>
    </source>
</evidence>
<feature type="compositionally biased region" description="Polar residues" evidence="1">
    <location>
        <begin position="127"/>
        <end position="144"/>
    </location>
</feature>
<dbReference type="OrthoDB" id="5873870at2759"/>
<evidence type="ECO:0000313" key="2">
    <source>
        <dbReference type="EMBL" id="VDM62666.1"/>
    </source>
</evidence>